<dbReference type="RefSeq" id="WP_304378416.1">
    <property type="nucleotide sequence ID" value="NZ_JAUOZU010000018.1"/>
</dbReference>
<proteinExistence type="predicted"/>
<name>A0ABT8YT25_9HYPH</name>
<dbReference type="InterPro" id="IPR010261">
    <property type="entry name" value="Tir_chaperone"/>
</dbReference>
<dbReference type="CDD" id="cd16364">
    <property type="entry name" value="T3SC_I-like"/>
    <property type="match status" value="1"/>
</dbReference>
<accession>A0ABT8YT25</accession>
<dbReference type="Pfam" id="PF05932">
    <property type="entry name" value="CesT"/>
    <property type="match status" value="1"/>
</dbReference>
<comment type="caution">
    <text evidence="1">The sequence shown here is derived from an EMBL/GenBank/DDBJ whole genome shotgun (WGS) entry which is preliminary data.</text>
</comment>
<organism evidence="1 2">
    <name type="scientific">Rhizobium alvei</name>
    <dbReference type="NCBI Taxonomy" id="1132659"/>
    <lineage>
        <taxon>Bacteria</taxon>
        <taxon>Pseudomonadati</taxon>
        <taxon>Pseudomonadota</taxon>
        <taxon>Alphaproteobacteria</taxon>
        <taxon>Hyphomicrobiales</taxon>
        <taxon>Rhizobiaceae</taxon>
        <taxon>Rhizobium/Agrobacterium group</taxon>
        <taxon>Rhizobium</taxon>
    </lineage>
</organism>
<dbReference type="EMBL" id="JAUOZU010000018">
    <property type="protein sequence ID" value="MDO6966488.1"/>
    <property type="molecule type" value="Genomic_DNA"/>
</dbReference>
<reference evidence="1" key="1">
    <citation type="journal article" date="2015" name="Int. J. Syst. Evol. Microbiol.">
        <title>Rhizobium alvei sp. nov., isolated from a freshwater river.</title>
        <authorList>
            <person name="Sheu S.Y."/>
            <person name="Huang H.W."/>
            <person name="Young C.C."/>
            <person name="Chen W.M."/>
        </authorList>
    </citation>
    <scope>NUCLEOTIDE SEQUENCE</scope>
    <source>
        <strain evidence="1">TNR-22</strain>
    </source>
</reference>
<gene>
    <name evidence="1" type="ORF">Q4481_21245</name>
</gene>
<dbReference type="Proteomes" id="UP001174932">
    <property type="component" value="Unassembled WGS sequence"/>
</dbReference>
<dbReference type="SUPFAM" id="SSF69635">
    <property type="entry name" value="Type III secretory system chaperone-like"/>
    <property type="match status" value="1"/>
</dbReference>
<evidence type="ECO:0000313" key="1">
    <source>
        <dbReference type="EMBL" id="MDO6966488.1"/>
    </source>
</evidence>
<sequence>MDNETIAAIIAESGPQDEGILSVVALEDSEGQWLIRFENYDVIVDNIPELGKLFFSILIDGPTADKEADAFRAMLAQNGLWRETGGVRIALAGNNGAIEISIDIPAALATSAIVARTAAGLGNVAASWSLILRGAVVADEPDAVNNHAMIRV</sequence>
<protein>
    <submittedName>
        <fullName evidence="1">Type III secretion system chaperone</fullName>
    </submittedName>
</protein>
<evidence type="ECO:0000313" key="2">
    <source>
        <dbReference type="Proteomes" id="UP001174932"/>
    </source>
</evidence>
<reference evidence="1" key="2">
    <citation type="submission" date="2023-07" db="EMBL/GenBank/DDBJ databases">
        <authorList>
            <person name="Shen H."/>
        </authorList>
    </citation>
    <scope>NUCLEOTIDE SEQUENCE</scope>
    <source>
        <strain evidence="1">TNR-22</strain>
    </source>
</reference>
<keyword evidence="2" id="KW-1185">Reference proteome</keyword>
<dbReference type="Gene3D" id="3.30.1460.10">
    <property type="match status" value="1"/>
</dbReference>